<dbReference type="AlphaFoldDB" id="A0A5E6XWY8"/>
<reference evidence="1 2" key="1">
    <citation type="submission" date="2019-09" db="EMBL/GenBank/DDBJ databases">
        <authorList>
            <person name="Chandra G."/>
            <person name="Truman W A."/>
        </authorList>
    </citation>
    <scope>NUCLEOTIDE SEQUENCE [LARGE SCALE GENOMIC DNA]</scope>
    <source>
        <strain evidence="1">PS655</strain>
    </source>
</reference>
<sequence>MDVLVAGIADPGNAISLLGLLASYTPSTFGGSGVISGAREVAQDATSALLRRSALAPIGEVVATYVPTSYDEAMTTMEMVTGFIDAELLVAGDDRSYNAMIALRQSVVSALTTTGATMPALEAFSFRAPMPALVMASRLYQDAGRTDELIQQADPIHPAFMPTHVKALVR</sequence>
<evidence type="ECO:0000313" key="1">
    <source>
        <dbReference type="EMBL" id="VVN45680.1"/>
    </source>
</evidence>
<gene>
    <name evidence="1" type="ORF">PS655_05796</name>
</gene>
<protein>
    <recommendedName>
        <fullName evidence="3">DNA circulation N-terminal domain-containing protein</fullName>
    </recommendedName>
</protein>
<dbReference type="EMBL" id="CABVHJ010000031">
    <property type="protein sequence ID" value="VVN45680.1"/>
    <property type="molecule type" value="Genomic_DNA"/>
</dbReference>
<proteinExistence type="predicted"/>
<accession>A0A5E6XWY8</accession>
<name>A0A5E6XWY8_PSEFL</name>
<dbReference type="Proteomes" id="UP000327167">
    <property type="component" value="Unassembled WGS sequence"/>
</dbReference>
<evidence type="ECO:0000313" key="2">
    <source>
        <dbReference type="Proteomes" id="UP000327167"/>
    </source>
</evidence>
<organism evidence="1 2">
    <name type="scientific">Pseudomonas fluorescens</name>
    <dbReference type="NCBI Taxonomy" id="294"/>
    <lineage>
        <taxon>Bacteria</taxon>
        <taxon>Pseudomonadati</taxon>
        <taxon>Pseudomonadota</taxon>
        <taxon>Gammaproteobacteria</taxon>
        <taxon>Pseudomonadales</taxon>
        <taxon>Pseudomonadaceae</taxon>
        <taxon>Pseudomonas</taxon>
    </lineage>
</organism>
<evidence type="ECO:0008006" key="3">
    <source>
        <dbReference type="Google" id="ProtNLM"/>
    </source>
</evidence>